<gene>
    <name evidence="11" type="ORF">LU297_04805</name>
</gene>
<protein>
    <recommendedName>
        <fullName evidence="7 9">Uroporphyrinogen-III synthase</fullName>
        <ecNumber evidence="3 9">4.2.1.75</ecNumber>
    </recommendedName>
</protein>
<evidence type="ECO:0000256" key="1">
    <source>
        <dbReference type="ARBA" id="ARBA00004772"/>
    </source>
</evidence>
<evidence type="ECO:0000256" key="4">
    <source>
        <dbReference type="ARBA" id="ARBA00023239"/>
    </source>
</evidence>
<evidence type="ECO:0000256" key="2">
    <source>
        <dbReference type="ARBA" id="ARBA00008133"/>
    </source>
</evidence>
<dbReference type="EC" id="4.2.1.75" evidence="3 9"/>
<dbReference type="CDD" id="cd06578">
    <property type="entry name" value="HemD"/>
    <property type="match status" value="1"/>
</dbReference>
<evidence type="ECO:0000256" key="7">
    <source>
        <dbReference type="ARBA" id="ARBA00040167"/>
    </source>
</evidence>
<proteinExistence type="inferred from homology"/>
<dbReference type="PANTHER" id="PTHR38042">
    <property type="entry name" value="UROPORPHYRINOGEN-III SYNTHASE, CHLOROPLASTIC"/>
    <property type="match status" value="1"/>
</dbReference>
<dbReference type="InterPro" id="IPR039793">
    <property type="entry name" value="UROS/Hem4"/>
</dbReference>
<name>A0ABY6F6L9_9GAMM</name>
<sequence>MPMPKPILINTRPSHRAGAIGQLSDLCVLDLPLLTICDLPIGAAERQMMLDWQAGHYQLLIITSVEAARRALLFLKNTDLSTLPATPIIAVGDATADVLTQAGLTATTPAIANNEGMLAMPVVRSLQAKDKVLIWRGIGGRRLMHDTLVKKGVMVDACEWYKRDRPDDLTANFAKLQPKLDGTPFVLISSQMALEHWQTLPHTHDYHYLALGDRLTKLTKQVYPTSLVSCIANLDPKTIASSITKMTA</sequence>
<dbReference type="Pfam" id="PF02602">
    <property type="entry name" value="HEM4"/>
    <property type="match status" value="1"/>
</dbReference>
<dbReference type="InterPro" id="IPR003754">
    <property type="entry name" value="4pyrrol_synth_uPrphyn_synth"/>
</dbReference>
<reference evidence="11" key="1">
    <citation type="submission" date="2021-12" db="EMBL/GenBank/DDBJ databases">
        <title>taxonomy of Moraxella sp. ZY201224.</title>
        <authorList>
            <person name="Li F."/>
        </authorList>
    </citation>
    <scope>NUCLEOTIDE SEQUENCE</scope>
    <source>
        <strain evidence="11">ZY201224</strain>
    </source>
</reference>
<feature type="domain" description="Tetrapyrrole biosynthesis uroporphyrinogen III synthase" evidence="10">
    <location>
        <begin position="28"/>
        <end position="214"/>
    </location>
</feature>
<evidence type="ECO:0000256" key="6">
    <source>
        <dbReference type="ARBA" id="ARBA00037589"/>
    </source>
</evidence>
<comment type="catalytic activity">
    <reaction evidence="8 9">
        <text>hydroxymethylbilane = uroporphyrinogen III + H2O</text>
        <dbReference type="Rhea" id="RHEA:18965"/>
        <dbReference type="ChEBI" id="CHEBI:15377"/>
        <dbReference type="ChEBI" id="CHEBI:57308"/>
        <dbReference type="ChEBI" id="CHEBI:57845"/>
        <dbReference type="EC" id="4.2.1.75"/>
    </reaction>
</comment>
<keyword evidence="12" id="KW-1185">Reference proteome</keyword>
<dbReference type="RefSeq" id="WP_263077270.1">
    <property type="nucleotide sequence ID" value="NZ_CP089977.1"/>
</dbReference>
<comment type="similarity">
    <text evidence="2 9">Belongs to the uroporphyrinogen-III synthase family.</text>
</comment>
<accession>A0ABY6F6L9</accession>
<evidence type="ECO:0000313" key="12">
    <source>
        <dbReference type="Proteomes" id="UP001063782"/>
    </source>
</evidence>
<evidence type="ECO:0000313" key="11">
    <source>
        <dbReference type="EMBL" id="UXZ05751.1"/>
    </source>
</evidence>
<dbReference type="Proteomes" id="UP001063782">
    <property type="component" value="Chromosome"/>
</dbReference>
<keyword evidence="4 9" id="KW-0456">Lyase</keyword>
<comment type="pathway">
    <text evidence="1 9">Porphyrin-containing compound metabolism; protoporphyrin-IX biosynthesis; coproporphyrinogen-III from 5-aminolevulinate: step 3/4.</text>
</comment>
<dbReference type="InterPro" id="IPR036108">
    <property type="entry name" value="4pyrrol_syn_uPrphyn_synt_sf"/>
</dbReference>
<keyword evidence="5 9" id="KW-0627">Porphyrin biosynthesis</keyword>
<evidence type="ECO:0000259" key="10">
    <source>
        <dbReference type="Pfam" id="PF02602"/>
    </source>
</evidence>
<dbReference type="SUPFAM" id="SSF69618">
    <property type="entry name" value="HemD-like"/>
    <property type="match status" value="1"/>
</dbReference>
<evidence type="ECO:0000256" key="9">
    <source>
        <dbReference type="RuleBase" id="RU366031"/>
    </source>
</evidence>
<evidence type="ECO:0000256" key="5">
    <source>
        <dbReference type="ARBA" id="ARBA00023244"/>
    </source>
</evidence>
<comment type="function">
    <text evidence="6 9">Catalyzes cyclization of the linear tetrapyrrole, hydroxymethylbilane, to the macrocyclic uroporphyrinogen III.</text>
</comment>
<dbReference type="PANTHER" id="PTHR38042:SF1">
    <property type="entry name" value="UROPORPHYRINOGEN-III SYNTHASE, CHLOROPLASTIC"/>
    <property type="match status" value="1"/>
</dbReference>
<organism evidence="11 12">
    <name type="scientific">Moraxella nasicaprae</name>
    <dbReference type="NCBI Taxonomy" id="2904122"/>
    <lineage>
        <taxon>Bacteria</taxon>
        <taxon>Pseudomonadati</taxon>
        <taxon>Pseudomonadota</taxon>
        <taxon>Gammaproteobacteria</taxon>
        <taxon>Moraxellales</taxon>
        <taxon>Moraxellaceae</taxon>
        <taxon>Moraxella</taxon>
    </lineage>
</organism>
<dbReference type="EMBL" id="CP089977">
    <property type="protein sequence ID" value="UXZ05751.1"/>
    <property type="molecule type" value="Genomic_DNA"/>
</dbReference>
<dbReference type="Gene3D" id="3.40.50.10090">
    <property type="match status" value="2"/>
</dbReference>
<evidence type="ECO:0000256" key="8">
    <source>
        <dbReference type="ARBA" id="ARBA00048617"/>
    </source>
</evidence>
<evidence type="ECO:0000256" key="3">
    <source>
        <dbReference type="ARBA" id="ARBA00013109"/>
    </source>
</evidence>